<organism evidence="1 2">
    <name type="scientific">Desulfobulbus oralis</name>
    <dbReference type="NCBI Taxonomy" id="1986146"/>
    <lineage>
        <taxon>Bacteria</taxon>
        <taxon>Pseudomonadati</taxon>
        <taxon>Thermodesulfobacteriota</taxon>
        <taxon>Desulfobulbia</taxon>
        <taxon>Desulfobulbales</taxon>
        <taxon>Desulfobulbaceae</taxon>
        <taxon>Desulfobulbus</taxon>
    </lineage>
</organism>
<gene>
    <name evidence="1" type="ORF">CAY53_06850</name>
</gene>
<protein>
    <recommendedName>
        <fullName evidence="3">AlgX/AlgJ SGNH hydrolase-like domain-containing protein</fullName>
    </recommendedName>
</protein>
<dbReference type="OrthoDB" id="175771at2"/>
<dbReference type="RefSeq" id="WP_104936499.1">
    <property type="nucleotide sequence ID" value="NZ_CP021255.1"/>
</dbReference>
<keyword evidence="2" id="KW-1185">Reference proteome</keyword>
<sequence>MPLHASFRLLGKTPLLIAALVCVLALPALVGRIHSNAGAIRAQENRKMATLPPLLLFRNSAQAFIRATEAWMNDSIGFRQQANALYRKFQQSSFHKAPQPNITLGLDGHVFLNSPDTSRPFLFFDALCIKQGDASPELFRHLDATMAAAGNLFQRQGAEVVFAIVPSPLTLYADKLPLNLPARYREACAAYPEKDHVLARLQRHGESTGRYRIFYPYELFASHKNEKYFWPKERFHWEGRSAYLFARHLLRTSKVANTVALHDPAVSAPVEDDLTGFFGYSRPVTAYVYSYAKQPSALLVEPWAKKLSEQQILTHFRTSRSLSDKTALMIANSFGGMLAPHLARGFRHFYRVDTNWLQRQKNQMAVFAALREHIQPDYVYFVFDDQNLESLPRWLDSLVQLQQKELQSSVRQESGHPAGP</sequence>
<proteinExistence type="predicted"/>
<evidence type="ECO:0008006" key="3">
    <source>
        <dbReference type="Google" id="ProtNLM"/>
    </source>
</evidence>
<accession>A0A2L1GNL2</accession>
<dbReference type="EMBL" id="CP021255">
    <property type="protein sequence ID" value="AVD71226.1"/>
    <property type="molecule type" value="Genomic_DNA"/>
</dbReference>
<evidence type="ECO:0000313" key="1">
    <source>
        <dbReference type="EMBL" id="AVD71226.1"/>
    </source>
</evidence>
<dbReference type="Proteomes" id="UP000239867">
    <property type="component" value="Chromosome"/>
</dbReference>
<dbReference type="KEGG" id="deo:CAY53_06850"/>
<name>A0A2L1GNL2_9BACT</name>
<dbReference type="AlphaFoldDB" id="A0A2L1GNL2"/>
<evidence type="ECO:0000313" key="2">
    <source>
        <dbReference type="Proteomes" id="UP000239867"/>
    </source>
</evidence>
<reference evidence="1 2" key="1">
    <citation type="journal article" date="2018" name="MBio">
        <title>Insights into the evolution of host association through the isolation and characterization of a novel human periodontal pathobiont, Desulfobulbus oralis.</title>
        <authorList>
            <person name="Cross K.L."/>
            <person name="Chirania P."/>
            <person name="Xiong W."/>
            <person name="Beall C.J."/>
            <person name="Elkins J.G."/>
            <person name="Giannone R.J."/>
            <person name="Griffen A.L."/>
            <person name="Guss A.M."/>
            <person name="Hettich R.L."/>
            <person name="Joshi S.S."/>
            <person name="Mokrzan E.M."/>
            <person name="Martin R.K."/>
            <person name="Zhulin I.B."/>
            <person name="Leys E.J."/>
            <person name="Podar M."/>
        </authorList>
    </citation>
    <scope>NUCLEOTIDE SEQUENCE [LARGE SCALE GENOMIC DNA]</scope>
    <source>
        <strain evidence="1 2">ORNL</strain>
    </source>
</reference>